<proteinExistence type="predicted"/>
<feature type="chain" id="PRO_5026257404" description="Ig-like domain repeat protein" evidence="1">
    <location>
        <begin position="23"/>
        <end position="290"/>
    </location>
</feature>
<dbReference type="KEGG" id="nano:G5V58_22590"/>
<dbReference type="EMBL" id="CP049257">
    <property type="protein sequence ID" value="QIG45179.1"/>
    <property type="molecule type" value="Genomic_DNA"/>
</dbReference>
<name>A0A6G6WIX8_9ACTN</name>
<gene>
    <name evidence="2" type="ORF">G5V58_22590</name>
</gene>
<dbReference type="RefSeq" id="WP_165237483.1">
    <property type="nucleotide sequence ID" value="NZ_CP049257.1"/>
</dbReference>
<organism evidence="2 3">
    <name type="scientific">Nocardioides anomalus</name>
    <dbReference type="NCBI Taxonomy" id="2712223"/>
    <lineage>
        <taxon>Bacteria</taxon>
        <taxon>Bacillati</taxon>
        <taxon>Actinomycetota</taxon>
        <taxon>Actinomycetes</taxon>
        <taxon>Propionibacteriales</taxon>
        <taxon>Nocardioidaceae</taxon>
        <taxon>Nocardioides</taxon>
    </lineage>
</organism>
<feature type="signal peptide" evidence="1">
    <location>
        <begin position="1"/>
        <end position="22"/>
    </location>
</feature>
<evidence type="ECO:0000313" key="2">
    <source>
        <dbReference type="EMBL" id="QIG45179.1"/>
    </source>
</evidence>
<evidence type="ECO:0008006" key="4">
    <source>
        <dbReference type="Google" id="ProtNLM"/>
    </source>
</evidence>
<keyword evidence="3" id="KW-1185">Reference proteome</keyword>
<evidence type="ECO:0000313" key="3">
    <source>
        <dbReference type="Proteomes" id="UP000502996"/>
    </source>
</evidence>
<sequence length="290" mass="29344">MRHTILALGVAGLLAVGGPASADTLGQTTGSVVVCGPLVTVPAAVVLATQAPGTATYTAATSGVITSFSHRANGAAGGVRAVVLTPATAGGTRSVAAKSPVFPVTVNAVNTFATRLPIAAGQSLALGFTAVNMACALQVAPTDSTQVDTAFDPDTSATFTPAGTLSPATPRPNISAVLEPDVDRDGYGDTTQDACPQSALSQVACPVPDTTITKKPKRTRANAKVKVKFTSTVAGSTFECSLDGRKFRPCTSPYTKKLGRGSHALRIRAVSPAGLVDPQPAKVKVRITGY</sequence>
<protein>
    <recommendedName>
        <fullName evidence="4">Ig-like domain repeat protein</fullName>
    </recommendedName>
</protein>
<evidence type="ECO:0000256" key="1">
    <source>
        <dbReference type="SAM" id="SignalP"/>
    </source>
</evidence>
<keyword evidence="1" id="KW-0732">Signal</keyword>
<dbReference type="Proteomes" id="UP000502996">
    <property type="component" value="Chromosome"/>
</dbReference>
<accession>A0A6G6WIX8</accession>
<dbReference type="AlphaFoldDB" id="A0A6G6WIX8"/>
<reference evidence="2 3" key="1">
    <citation type="submission" date="2020-02" db="EMBL/GenBank/DDBJ databases">
        <title>Full genome sequence of Nocardioides sp. R-3366.</title>
        <authorList>
            <person name="Im W.-T."/>
        </authorList>
    </citation>
    <scope>NUCLEOTIDE SEQUENCE [LARGE SCALE GENOMIC DNA]</scope>
    <source>
        <strain evidence="2 3">R-3366</strain>
    </source>
</reference>